<reference evidence="11" key="2">
    <citation type="journal article" date="2007" name="Science">
        <title>Genome sequence of Aedes aegypti, a major arbovirus vector.</title>
        <authorList>
            <person name="Nene V."/>
            <person name="Wortman J.R."/>
            <person name="Lawson D."/>
            <person name="Haas B."/>
            <person name="Kodira C."/>
            <person name="Tu Z.J."/>
            <person name="Loftus B."/>
            <person name="Xi Z."/>
            <person name="Megy K."/>
            <person name="Grabherr M."/>
            <person name="Ren Q."/>
            <person name="Zdobnov E.M."/>
            <person name="Lobo N.F."/>
            <person name="Campbell K.S."/>
            <person name="Brown S.E."/>
            <person name="Bonaldo M.F."/>
            <person name="Zhu J."/>
            <person name="Sinkins S.P."/>
            <person name="Hogenkamp D.G."/>
            <person name="Amedeo P."/>
            <person name="Arensburger P."/>
            <person name="Atkinson P.W."/>
            <person name="Bidwell S."/>
            <person name="Biedler J."/>
            <person name="Birney E."/>
            <person name="Bruggner R.V."/>
            <person name="Costas J."/>
            <person name="Coy M.R."/>
            <person name="Crabtree J."/>
            <person name="Crawford M."/>
            <person name="Debruyn B."/>
            <person name="Decaprio D."/>
            <person name="Eiglmeier K."/>
            <person name="Eisenstadt E."/>
            <person name="El-Dorry H."/>
            <person name="Gelbart W.M."/>
            <person name="Gomes S.L."/>
            <person name="Hammond M."/>
            <person name="Hannick L.I."/>
            <person name="Hogan J.R."/>
            <person name="Holmes M.H."/>
            <person name="Jaffe D."/>
            <person name="Johnston J.S."/>
            <person name="Kennedy R.C."/>
            <person name="Koo H."/>
            <person name="Kravitz S."/>
            <person name="Kriventseva E.V."/>
            <person name="Kulp D."/>
            <person name="Labutti K."/>
            <person name="Lee E."/>
            <person name="Li S."/>
            <person name="Lovin D.D."/>
            <person name="Mao C."/>
            <person name="Mauceli E."/>
            <person name="Menck C.F."/>
            <person name="Miller J.R."/>
            <person name="Montgomery P."/>
            <person name="Mori A."/>
            <person name="Nascimento A.L."/>
            <person name="Naveira H.F."/>
            <person name="Nusbaum C."/>
            <person name="O'leary S."/>
            <person name="Orvis J."/>
            <person name="Pertea M."/>
            <person name="Quesneville H."/>
            <person name="Reidenbach K.R."/>
            <person name="Rogers Y.H."/>
            <person name="Roth C.W."/>
            <person name="Schneider J.R."/>
            <person name="Schatz M."/>
            <person name="Shumway M."/>
            <person name="Stanke M."/>
            <person name="Stinson E.O."/>
            <person name="Tubio J.M."/>
            <person name="Vanzee J.P."/>
            <person name="Verjovski-Almeida S."/>
            <person name="Werner D."/>
            <person name="White O."/>
            <person name="Wyder S."/>
            <person name="Zeng Q."/>
            <person name="Zhao Q."/>
            <person name="Zhao Y."/>
            <person name="Hill C.A."/>
            <person name="Raikhel A.S."/>
            <person name="Soares M.B."/>
            <person name="Knudson D.L."/>
            <person name="Lee N.H."/>
            <person name="Galagan J."/>
            <person name="Salzberg S.L."/>
            <person name="Paulsen I.T."/>
            <person name="Dimopoulos G."/>
            <person name="Collins F.H."/>
            <person name="Birren B."/>
            <person name="Fraser-Liggett C.M."/>
            <person name="Severson D.W."/>
        </authorList>
    </citation>
    <scope>NUCLEOTIDE SEQUENCE [LARGE SCALE GENOMIC DNA]</scope>
    <source>
        <strain evidence="11">Liverpool</strain>
    </source>
</reference>
<comment type="pathway">
    <text evidence="2">Protein modification; protein ubiquitination.</text>
</comment>
<dbReference type="PRINTS" id="PR00499">
    <property type="entry name" value="P67PHOX"/>
</dbReference>
<organism evidence="11 12">
    <name type="scientific">Aedes aegypti</name>
    <name type="common">Yellowfever mosquito</name>
    <name type="synonym">Culex aegypti</name>
    <dbReference type="NCBI Taxonomy" id="7159"/>
    <lineage>
        <taxon>Eukaryota</taxon>
        <taxon>Metazoa</taxon>
        <taxon>Ecdysozoa</taxon>
        <taxon>Arthropoda</taxon>
        <taxon>Hexapoda</taxon>
        <taxon>Insecta</taxon>
        <taxon>Pterygota</taxon>
        <taxon>Neoptera</taxon>
        <taxon>Endopterygota</taxon>
        <taxon>Diptera</taxon>
        <taxon>Nematocera</taxon>
        <taxon>Culicoidea</taxon>
        <taxon>Culicidae</taxon>
        <taxon>Culicinae</taxon>
        <taxon>Aedini</taxon>
        <taxon>Aedes</taxon>
        <taxon>Stegomyia</taxon>
    </lineage>
</organism>
<dbReference type="OMA" id="SEMRGAM"/>
<evidence type="ECO:0000313" key="12">
    <source>
        <dbReference type="Proteomes" id="UP000682892"/>
    </source>
</evidence>
<evidence type="ECO:0000256" key="6">
    <source>
        <dbReference type="ARBA" id="ARBA00022737"/>
    </source>
</evidence>
<dbReference type="STRING" id="7159.Q17N97"/>
<dbReference type="PROSITE" id="PS50002">
    <property type="entry name" value="SH3"/>
    <property type="match status" value="4"/>
</dbReference>
<dbReference type="SMART" id="SM00326">
    <property type="entry name" value="SH3"/>
    <property type="match status" value="4"/>
</dbReference>
<evidence type="ECO:0000256" key="5">
    <source>
        <dbReference type="ARBA" id="ARBA00022679"/>
    </source>
</evidence>
<dbReference type="InterPro" id="IPR050384">
    <property type="entry name" value="Endophilin_SH3RF"/>
</dbReference>
<keyword evidence="5" id="KW-0808">Transferase</keyword>
<dbReference type="AlphaFoldDB" id="Q17N97"/>
<feature type="region of interest" description="Disordered" evidence="9">
    <location>
        <begin position="337"/>
        <end position="367"/>
    </location>
</feature>
<feature type="non-terminal residue" evidence="11">
    <location>
        <position position="771"/>
    </location>
</feature>
<dbReference type="CDD" id="cd11785">
    <property type="entry name" value="SH3_SH3RF_C"/>
    <property type="match status" value="1"/>
</dbReference>
<dbReference type="CDD" id="cd11787">
    <property type="entry name" value="SH3_SH3RF_2"/>
    <property type="match status" value="1"/>
</dbReference>
<comment type="catalytic activity">
    <reaction evidence="1">
        <text>S-ubiquitinyl-[E2 ubiquitin-conjugating enzyme]-L-cysteine + [acceptor protein]-L-lysine = [E2 ubiquitin-conjugating enzyme]-L-cysteine + N(6)-ubiquitinyl-[acceptor protein]-L-lysine.</text>
        <dbReference type="EC" id="2.3.2.27"/>
    </reaction>
</comment>
<keyword evidence="4 8" id="KW-0728">SH3 domain</keyword>
<dbReference type="InterPro" id="IPR036028">
    <property type="entry name" value="SH3-like_dom_sf"/>
</dbReference>
<dbReference type="EMBL" id="CH477201">
    <property type="protein sequence ID" value="EAT48157.1"/>
    <property type="molecule type" value="Genomic_DNA"/>
</dbReference>
<feature type="region of interest" description="Disordered" evidence="9">
    <location>
        <begin position="438"/>
        <end position="469"/>
    </location>
</feature>
<dbReference type="GO" id="GO:0061630">
    <property type="term" value="F:ubiquitin protein ligase activity"/>
    <property type="evidence" value="ECO:0007669"/>
    <property type="project" value="UniProtKB-EC"/>
</dbReference>
<dbReference type="Gene3D" id="2.30.30.40">
    <property type="entry name" value="SH3 Domains"/>
    <property type="match status" value="4"/>
</dbReference>
<dbReference type="InterPro" id="IPR035816">
    <property type="entry name" value="SH3RF1/SH3RF3_SH3_4"/>
</dbReference>
<evidence type="ECO:0000256" key="7">
    <source>
        <dbReference type="ARBA" id="ARBA00022786"/>
    </source>
</evidence>
<feature type="region of interest" description="Disordered" evidence="9">
    <location>
        <begin position="646"/>
        <end position="685"/>
    </location>
</feature>
<feature type="region of interest" description="Disordered" evidence="9">
    <location>
        <begin position="238"/>
        <end position="311"/>
    </location>
</feature>
<keyword evidence="6" id="KW-0677">Repeat</keyword>
<dbReference type="GO" id="GO:0016567">
    <property type="term" value="P:protein ubiquitination"/>
    <property type="evidence" value="ECO:0007669"/>
    <property type="project" value="UniProtKB-UniPathway"/>
</dbReference>
<dbReference type="Proteomes" id="UP000682892">
    <property type="component" value="Unassembled WGS sequence"/>
</dbReference>
<evidence type="ECO:0000256" key="3">
    <source>
        <dbReference type="ARBA" id="ARBA00012483"/>
    </source>
</evidence>
<dbReference type="VEuPathDB" id="VectorBase:AAEL021793"/>
<evidence type="ECO:0000256" key="2">
    <source>
        <dbReference type="ARBA" id="ARBA00004906"/>
    </source>
</evidence>
<reference evidence="11" key="3">
    <citation type="submission" date="2012-09" db="EMBL/GenBank/DDBJ databases">
        <authorList>
            <consortium name="VectorBase"/>
        </authorList>
    </citation>
    <scope>NUCLEOTIDE SEQUENCE</scope>
    <source>
        <strain evidence="11">Liverpool</strain>
    </source>
</reference>
<dbReference type="CDD" id="cd11783">
    <property type="entry name" value="SH3_SH3RF_3"/>
    <property type="match status" value="1"/>
</dbReference>
<evidence type="ECO:0000313" key="11">
    <source>
        <dbReference type="EMBL" id="EAT48157.1"/>
    </source>
</evidence>
<feature type="domain" description="SH3" evidence="10">
    <location>
        <begin position="373"/>
        <end position="433"/>
    </location>
</feature>
<dbReference type="PhylomeDB" id="Q17N97"/>
<reference evidence="11" key="1">
    <citation type="submission" date="2005-10" db="EMBL/GenBank/DDBJ databases">
        <authorList>
            <person name="Loftus B.J."/>
            <person name="Nene V.M."/>
            <person name="Hannick L.I."/>
            <person name="Bidwell S."/>
            <person name="Haas B."/>
            <person name="Amedeo P."/>
            <person name="Orvis J."/>
            <person name="Wortman J.R."/>
            <person name="White O.R."/>
            <person name="Salzberg S."/>
            <person name="Shumway M."/>
            <person name="Koo H."/>
            <person name="Zhao Y."/>
            <person name="Holmes M."/>
            <person name="Miller J."/>
            <person name="Schatz M."/>
            <person name="Pop M."/>
            <person name="Pai G."/>
            <person name="Utterback T."/>
            <person name="Rogers Y.-H."/>
            <person name="Kravitz S."/>
            <person name="Fraser C.M."/>
        </authorList>
    </citation>
    <scope>NUCLEOTIDE SEQUENCE</scope>
    <source>
        <strain evidence="11">Liverpool</strain>
    </source>
</reference>
<name>Q17N97_AEDAE</name>
<feature type="domain" description="SH3" evidence="10">
    <location>
        <begin position="96"/>
        <end position="155"/>
    </location>
</feature>
<evidence type="ECO:0000256" key="1">
    <source>
        <dbReference type="ARBA" id="ARBA00000900"/>
    </source>
</evidence>
<evidence type="ECO:0000256" key="8">
    <source>
        <dbReference type="PROSITE-ProRule" id="PRU00192"/>
    </source>
</evidence>
<feature type="domain" description="SH3" evidence="10">
    <location>
        <begin position="156"/>
        <end position="218"/>
    </location>
</feature>
<feature type="domain" description="SH3" evidence="10">
    <location>
        <begin position="710"/>
        <end position="771"/>
    </location>
</feature>
<dbReference type="EC" id="2.3.2.27" evidence="3"/>
<evidence type="ECO:0000256" key="4">
    <source>
        <dbReference type="ARBA" id="ARBA00022443"/>
    </source>
</evidence>
<dbReference type="Pfam" id="PF00018">
    <property type="entry name" value="SH3_1"/>
    <property type="match status" value="3"/>
</dbReference>
<dbReference type="PRINTS" id="PR00452">
    <property type="entry name" value="SH3DOMAIN"/>
</dbReference>
<feature type="compositionally biased region" description="Low complexity" evidence="9">
    <location>
        <begin position="502"/>
        <end position="516"/>
    </location>
</feature>
<dbReference type="Pfam" id="PF14604">
    <property type="entry name" value="SH3_9"/>
    <property type="match status" value="1"/>
</dbReference>
<dbReference type="InterPro" id="IPR001452">
    <property type="entry name" value="SH3_domain"/>
</dbReference>
<dbReference type="PANTHER" id="PTHR14167:SF51">
    <property type="entry name" value="RING-TYPE E3 UBIQUITIN TRANSFERASE"/>
    <property type="match status" value="1"/>
</dbReference>
<feature type="region of interest" description="Disordered" evidence="9">
    <location>
        <begin position="749"/>
        <end position="771"/>
    </location>
</feature>
<evidence type="ECO:0000259" key="10">
    <source>
        <dbReference type="PROSITE" id="PS50002"/>
    </source>
</evidence>
<feature type="compositionally biased region" description="Low complexity" evidence="9">
    <location>
        <begin position="248"/>
        <end position="300"/>
    </location>
</feature>
<accession>Q17N97</accession>
<feature type="compositionally biased region" description="Low complexity" evidence="9">
    <location>
        <begin position="648"/>
        <end position="667"/>
    </location>
</feature>
<dbReference type="GO" id="GO:0005737">
    <property type="term" value="C:cytoplasm"/>
    <property type="evidence" value="ECO:0007669"/>
    <property type="project" value="TreeGrafter"/>
</dbReference>
<dbReference type="SUPFAM" id="SSF50044">
    <property type="entry name" value="SH3-domain"/>
    <property type="match status" value="4"/>
</dbReference>
<keyword evidence="7" id="KW-0833">Ubl conjugation pathway</keyword>
<sequence>EIVASHQELRCPECRVLVEIKIDELPPNVLLMRILEGKLPVGFNPYHKIFPELNNQNTNINKAARTGVGGGSGNIFNLQLQQQNHPSIAYHHQDLSKIPHAKAFYDFASSETSDISFKKGDIVILKKKIDHNWCVGEVNGKEGAVPLNHLQVIVPLPYPQCKALYDFSMGPNDEEGCLTFKKGALIHVLRRVDQNWAEGRIADKIGIFPISFVEMNSLAKHMMDSALKHILASASNNRTVPPTPFDLNASDTTSSSVTTSPNTSNSTTSSNSSTAPSSPTSNFLTTSTAASTTVAGSNSSSKEHHKEKRHSLTTFVASSSAGPLNHPNRHSAEILSTPDADRQQQPSSHPPSTVPIASSDLPQHQHYQHQLPQLPATYIALYPYKPQKPDELELKKGSIYYVTERCQDGWFKGANRQQKSGVFPGNYVTVYKGREVGHSSQSKHTNSQGLSPCTTASTNTTSGVQNPSNNLAQITLPALPPRDATITNSPSSAAVAGPLNTAAAAGAEPSPSAATAQPVKEKKDSSAVSLMKRLTNIKRSKSPTSGSSGTTNPAYSMDNPNNLQQIINPVHVRSGSCPSQLLQNLPVDVLPRKCSLYVWLPTGQTPQRATFHAWVSVPLCQKIEHLFNQFLHFSLKAEATGKLPSKHAAAAGSAAQQQQQSHEAPASTSSASHGPKQSHPYHRKSQSLDASAIISHMNGTPSKSKGHSQTVRERFKCIVPYPPNSEYELELRVGDIVLVHKKRDNGWYKGTHQRSGKTGLFPASFVEPAEK</sequence>
<protein>
    <recommendedName>
        <fullName evidence="3">RING-type E3 ubiquitin transferase</fullName>
        <ecNumber evidence="3">2.3.2.27</ecNumber>
    </recommendedName>
</protein>
<proteinExistence type="predicted"/>
<feature type="region of interest" description="Disordered" evidence="9">
    <location>
        <begin position="502"/>
        <end position="560"/>
    </location>
</feature>
<evidence type="ECO:0000256" key="9">
    <source>
        <dbReference type="SAM" id="MobiDB-lite"/>
    </source>
</evidence>
<gene>
    <name evidence="11" type="ORF">AaeL_AAEL000763</name>
</gene>
<dbReference type="UniPathway" id="UPA00143"/>
<dbReference type="PANTHER" id="PTHR14167">
    <property type="entry name" value="SH3 DOMAIN-CONTAINING"/>
    <property type="match status" value="1"/>
</dbReference>